<keyword evidence="5" id="KW-1185">Reference proteome</keyword>
<feature type="non-terminal residue" evidence="4">
    <location>
        <position position="152"/>
    </location>
</feature>
<dbReference type="Pfam" id="PF00406">
    <property type="entry name" value="ADK"/>
    <property type="match status" value="1"/>
</dbReference>
<evidence type="ECO:0000256" key="2">
    <source>
        <dbReference type="ARBA" id="ARBA00022741"/>
    </source>
</evidence>
<proteinExistence type="predicted"/>
<dbReference type="Proteomes" id="UP000824782">
    <property type="component" value="Unassembled WGS sequence"/>
</dbReference>
<dbReference type="PANTHER" id="PTHR23359">
    <property type="entry name" value="NUCLEOTIDE KINASE"/>
    <property type="match status" value="1"/>
</dbReference>
<reference evidence="4" key="1">
    <citation type="thesis" date="2020" institute="ProQuest LLC" country="789 East Eisenhower Parkway, Ann Arbor, MI, USA">
        <title>Comparative Genomics and Chromosome Evolution.</title>
        <authorList>
            <person name="Mudd A.B."/>
        </authorList>
    </citation>
    <scope>NUCLEOTIDE SEQUENCE</scope>
    <source>
        <strain evidence="4">237g6f4</strain>
        <tissue evidence="4">Blood</tissue>
    </source>
</reference>
<organism evidence="4 5">
    <name type="scientific">Engystomops pustulosus</name>
    <name type="common">Tungara frog</name>
    <name type="synonym">Physalaemus pustulosus</name>
    <dbReference type="NCBI Taxonomy" id="76066"/>
    <lineage>
        <taxon>Eukaryota</taxon>
        <taxon>Metazoa</taxon>
        <taxon>Chordata</taxon>
        <taxon>Craniata</taxon>
        <taxon>Vertebrata</taxon>
        <taxon>Euteleostomi</taxon>
        <taxon>Amphibia</taxon>
        <taxon>Batrachia</taxon>
        <taxon>Anura</taxon>
        <taxon>Neobatrachia</taxon>
        <taxon>Hyloidea</taxon>
        <taxon>Leptodactylidae</taxon>
        <taxon>Leiuperinae</taxon>
        <taxon>Engystomops</taxon>
    </lineage>
</organism>
<dbReference type="GO" id="GO:0006139">
    <property type="term" value="P:nucleobase-containing compound metabolic process"/>
    <property type="evidence" value="ECO:0007669"/>
    <property type="project" value="InterPro"/>
</dbReference>
<keyword evidence="3" id="KW-0418">Kinase</keyword>
<evidence type="ECO:0000256" key="1">
    <source>
        <dbReference type="ARBA" id="ARBA00022679"/>
    </source>
</evidence>
<dbReference type="AlphaFoldDB" id="A0AAV6YT74"/>
<dbReference type="Gene3D" id="3.40.50.300">
    <property type="entry name" value="P-loop containing nucleotide triphosphate hydrolases"/>
    <property type="match status" value="2"/>
</dbReference>
<accession>A0AAV6YT74</accession>
<evidence type="ECO:0000313" key="5">
    <source>
        <dbReference type="Proteomes" id="UP000824782"/>
    </source>
</evidence>
<dbReference type="GO" id="GO:0019205">
    <property type="term" value="F:nucleobase-containing compound kinase activity"/>
    <property type="evidence" value="ECO:0007669"/>
    <property type="project" value="InterPro"/>
</dbReference>
<evidence type="ECO:0000313" key="4">
    <source>
        <dbReference type="EMBL" id="KAG8539876.1"/>
    </source>
</evidence>
<gene>
    <name evidence="4" type="ORF">GDO81_020197</name>
</gene>
<dbReference type="InterPro" id="IPR000850">
    <property type="entry name" value="Adenylat/UMP-CMP_kin"/>
</dbReference>
<dbReference type="GO" id="GO:0005524">
    <property type="term" value="F:ATP binding"/>
    <property type="evidence" value="ECO:0007669"/>
    <property type="project" value="InterPro"/>
</dbReference>
<dbReference type="SUPFAM" id="SSF52540">
    <property type="entry name" value="P-loop containing nucleoside triphosphate hydrolases"/>
    <property type="match status" value="1"/>
</dbReference>
<evidence type="ECO:0008006" key="6">
    <source>
        <dbReference type="Google" id="ProtNLM"/>
    </source>
</evidence>
<protein>
    <recommendedName>
        <fullName evidence="6">Nucleoside-diphosphate kinase</fullName>
    </recommendedName>
</protein>
<evidence type="ECO:0000256" key="3">
    <source>
        <dbReference type="ARBA" id="ARBA00022777"/>
    </source>
</evidence>
<dbReference type="EMBL" id="WNYA01012614">
    <property type="protein sequence ID" value="KAG8539876.1"/>
    <property type="molecule type" value="Genomic_DNA"/>
</dbReference>
<comment type="caution">
    <text evidence="4">The sequence shown here is derived from an EMBL/GenBank/DDBJ whole genome shotgun (WGS) entry which is preliminary data.</text>
</comment>
<dbReference type="InterPro" id="IPR027417">
    <property type="entry name" value="P-loop_NTPase"/>
</dbReference>
<keyword evidence="2" id="KW-0547">Nucleotide-binding</keyword>
<keyword evidence="1" id="KW-0808">Transferase</keyword>
<sequence length="152" mass="17282">MKLHCPCLCLAEVYHVTFDWPEDPELQRKLVEPAGITEDETGKRLLEYHRNIPGILRAFPKKYKKINADQPCMDVFSQVLTFVLSKPRSLAPFTPRILLYGPPGSGRSLQAMLLAQKYDIVNVSCGQVLKEAVADQTKRGLLIEPYIEKQQQ</sequence>
<name>A0AAV6YT74_ENGPU</name>